<proteinExistence type="predicted"/>
<sequence>MLVEYGVGMEVGMPSRIDSGATCQTGSHRNQARESASTEYS</sequence>
<reference evidence="2 3" key="1">
    <citation type="journal article" date="2013" name="Mar. Genomics">
        <title>Expression of sulfatases in Rhodopirellula baltica and the diversity of sulfatases in the genus Rhodopirellula.</title>
        <authorList>
            <person name="Wegner C.E."/>
            <person name="Richter-Heitmann T."/>
            <person name="Klindworth A."/>
            <person name="Klockow C."/>
            <person name="Richter M."/>
            <person name="Achstetter T."/>
            <person name="Glockner F.O."/>
            <person name="Harder J."/>
        </authorList>
    </citation>
    <scope>NUCLEOTIDE SEQUENCE [LARGE SCALE GENOMIC DNA]</scope>
    <source>
        <strain evidence="2 3">SWK14</strain>
    </source>
</reference>
<dbReference type="AlphaFoldDB" id="L7CMN5"/>
<feature type="region of interest" description="Disordered" evidence="1">
    <location>
        <begin position="13"/>
        <end position="41"/>
    </location>
</feature>
<gene>
    <name evidence="2" type="ORF">RBSWK_00911</name>
</gene>
<dbReference type="PATRIC" id="fig|993516.3.peg.963"/>
<dbReference type="EMBL" id="AMWG01000020">
    <property type="protein sequence ID" value="ELP35243.1"/>
    <property type="molecule type" value="Genomic_DNA"/>
</dbReference>
<comment type="caution">
    <text evidence="2">The sequence shown here is derived from an EMBL/GenBank/DDBJ whole genome shotgun (WGS) entry which is preliminary data.</text>
</comment>
<evidence type="ECO:0000313" key="2">
    <source>
        <dbReference type="EMBL" id="ELP35243.1"/>
    </source>
</evidence>
<name>L7CMN5_RHOBT</name>
<evidence type="ECO:0000256" key="1">
    <source>
        <dbReference type="SAM" id="MobiDB-lite"/>
    </source>
</evidence>
<protein>
    <submittedName>
        <fullName evidence="2">Uncharacterized protein</fullName>
    </submittedName>
</protein>
<evidence type="ECO:0000313" key="3">
    <source>
        <dbReference type="Proteomes" id="UP000010959"/>
    </source>
</evidence>
<accession>L7CMN5</accession>
<dbReference type="Proteomes" id="UP000010959">
    <property type="component" value="Unassembled WGS sequence"/>
</dbReference>
<feature type="compositionally biased region" description="Polar residues" evidence="1">
    <location>
        <begin position="21"/>
        <end position="41"/>
    </location>
</feature>
<organism evidence="2 3">
    <name type="scientific">Rhodopirellula baltica SWK14</name>
    <dbReference type="NCBI Taxonomy" id="993516"/>
    <lineage>
        <taxon>Bacteria</taxon>
        <taxon>Pseudomonadati</taxon>
        <taxon>Planctomycetota</taxon>
        <taxon>Planctomycetia</taxon>
        <taxon>Pirellulales</taxon>
        <taxon>Pirellulaceae</taxon>
        <taxon>Rhodopirellula</taxon>
    </lineage>
</organism>